<accession>A0ABT5VDF0</accession>
<gene>
    <name evidence="1" type="primary">arsD</name>
    <name evidence="1" type="ORF">N7Z68_03885</name>
</gene>
<dbReference type="Pfam" id="PF06953">
    <property type="entry name" value="ArsD"/>
    <property type="match status" value="1"/>
</dbReference>
<evidence type="ECO:0000313" key="1">
    <source>
        <dbReference type="EMBL" id="MDE5412513.1"/>
    </source>
</evidence>
<organism evidence="1 2">
    <name type="scientific">Alkalihalobacterium chitinilyticum</name>
    <dbReference type="NCBI Taxonomy" id="2980103"/>
    <lineage>
        <taxon>Bacteria</taxon>
        <taxon>Bacillati</taxon>
        <taxon>Bacillota</taxon>
        <taxon>Bacilli</taxon>
        <taxon>Bacillales</taxon>
        <taxon>Bacillaceae</taxon>
        <taxon>Alkalihalobacterium</taxon>
    </lineage>
</organism>
<protein>
    <submittedName>
        <fullName evidence="1">Arsenite efflux transporter metallochaperone ArsD</fullName>
    </submittedName>
</protein>
<dbReference type="NCBIfam" id="NF033727">
    <property type="entry name" value="chaperon_ArsD"/>
    <property type="match status" value="1"/>
</dbReference>
<evidence type="ECO:0000313" key="2">
    <source>
        <dbReference type="Proteomes" id="UP001148125"/>
    </source>
</evidence>
<reference evidence="1" key="1">
    <citation type="submission" date="2024-05" db="EMBL/GenBank/DDBJ databases">
        <title>Alkalihalobacillus sp. strain MEB203 novel alkaliphilic bacterium from Lonar Lake, India.</title>
        <authorList>
            <person name="Joshi A."/>
            <person name="Thite S."/>
            <person name="Mengade P."/>
        </authorList>
    </citation>
    <scope>NUCLEOTIDE SEQUENCE</scope>
    <source>
        <strain evidence="1">MEB 203</strain>
    </source>
</reference>
<proteinExistence type="predicted"/>
<dbReference type="Proteomes" id="UP001148125">
    <property type="component" value="Unassembled WGS sequence"/>
</dbReference>
<keyword evidence="2" id="KW-1185">Reference proteome</keyword>
<comment type="caution">
    <text evidence="1">The sequence shown here is derived from an EMBL/GenBank/DDBJ whole genome shotgun (WGS) entry which is preliminary data.</text>
</comment>
<dbReference type="Gene3D" id="3.40.30.10">
    <property type="entry name" value="Glutaredoxin"/>
    <property type="match status" value="1"/>
</dbReference>
<sequence length="120" mass="13152">MSLKLEIFDPALCCSTGVCGPSVDPELIRIAKDIHTLQKNNIDAVRYNLSQNAEPYVTTEVVSQLLDDEGTDALPATLVNGELKKKGSYPTAAELSEWTGLPIETFVTKPKSFKIDLEIK</sequence>
<dbReference type="EMBL" id="JAOTPO010000002">
    <property type="protein sequence ID" value="MDE5412513.1"/>
    <property type="molecule type" value="Genomic_DNA"/>
</dbReference>
<name>A0ABT5VDF0_9BACI</name>
<dbReference type="RefSeq" id="WP_275117145.1">
    <property type="nucleotide sequence ID" value="NZ_JAOTPO010000002.1"/>
</dbReference>
<dbReference type="InterPro" id="IPR010712">
    <property type="entry name" value="Arsenical-R_ArsD"/>
</dbReference>